<keyword evidence="9" id="KW-1133">Transmembrane helix</keyword>
<evidence type="ECO:0000256" key="1">
    <source>
        <dbReference type="ARBA" id="ARBA00010617"/>
    </source>
</evidence>
<keyword evidence="6 7" id="KW-0503">Monooxygenase</keyword>
<dbReference type="InterPro" id="IPR017972">
    <property type="entry name" value="Cyt_P450_CS"/>
</dbReference>
<dbReference type="PANTHER" id="PTHR24291">
    <property type="entry name" value="CYTOCHROME P450 FAMILY 4"/>
    <property type="match status" value="1"/>
</dbReference>
<evidence type="ECO:0000313" key="11">
    <source>
        <dbReference type="EMBL" id="CAD8212072.1"/>
    </source>
</evidence>
<name>A0A8S1YKJ7_PAROT</name>
<keyword evidence="12" id="KW-1185">Reference proteome</keyword>
<evidence type="ECO:0000256" key="2">
    <source>
        <dbReference type="ARBA" id="ARBA00022617"/>
    </source>
</evidence>
<dbReference type="PROSITE" id="PS00086">
    <property type="entry name" value="CYTOCHROME_P450"/>
    <property type="match status" value="1"/>
</dbReference>
<proteinExistence type="inferred from homology"/>
<feature type="signal peptide" evidence="10">
    <location>
        <begin position="1"/>
        <end position="19"/>
    </location>
</feature>
<dbReference type="EMBL" id="CAJJDP010000158">
    <property type="protein sequence ID" value="CAD8212072.1"/>
    <property type="molecule type" value="Genomic_DNA"/>
</dbReference>
<dbReference type="Proteomes" id="UP000683925">
    <property type="component" value="Unassembled WGS sequence"/>
</dbReference>
<keyword evidence="5 7" id="KW-0408">Iron</keyword>
<keyword evidence="10" id="KW-0732">Signal</keyword>
<feature type="chain" id="PRO_5035937522" description="Cytochrome P450" evidence="10">
    <location>
        <begin position="20"/>
        <end position="630"/>
    </location>
</feature>
<evidence type="ECO:0000256" key="3">
    <source>
        <dbReference type="ARBA" id="ARBA00022723"/>
    </source>
</evidence>
<evidence type="ECO:0008006" key="13">
    <source>
        <dbReference type="Google" id="ProtNLM"/>
    </source>
</evidence>
<dbReference type="PANTHER" id="PTHR24291:SF50">
    <property type="entry name" value="BIFUNCTIONAL ALBAFLAVENONE MONOOXYGENASE_TERPENE SYNTHASE"/>
    <property type="match status" value="1"/>
</dbReference>
<dbReference type="GO" id="GO:0020037">
    <property type="term" value="F:heme binding"/>
    <property type="evidence" value="ECO:0007669"/>
    <property type="project" value="InterPro"/>
</dbReference>
<evidence type="ECO:0000256" key="9">
    <source>
        <dbReference type="SAM" id="Phobius"/>
    </source>
</evidence>
<comment type="similarity">
    <text evidence="1 7">Belongs to the cytochrome P450 family.</text>
</comment>
<evidence type="ECO:0000256" key="7">
    <source>
        <dbReference type="RuleBase" id="RU000461"/>
    </source>
</evidence>
<protein>
    <recommendedName>
        <fullName evidence="13">Cytochrome P450</fullName>
    </recommendedName>
</protein>
<keyword evidence="3 7" id="KW-0479">Metal-binding</keyword>
<dbReference type="OMA" id="FHQTIME"/>
<dbReference type="FunFam" id="1.10.630.10:FF:000091">
    <property type="entry name" value="Uncharacterized protein"/>
    <property type="match status" value="1"/>
</dbReference>
<dbReference type="Pfam" id="PF00067">
    <property type="entry name" value="p450"/>
    <property type="match status" value="1"/>
</dbReference>
<feature type="coiled-coil region" evidence="8">
    <location>
        <begin position="363"/>
        <end position="405"/>
    </location>
</feature>
<gene>
    <name evidence="11" type="ORF">POCTA_138.1.T1560101</name>
</gene>
<comment type="caution">
    <text evidence="11">The sequence shown here is derived from an EMBL/GenBank/DDBJ whole genome shotgun (WGS) entry which is preliminary data.</text>
</comment>
<evidence type="ECO:0000256" key="8">
    <source>
        <dbReference type="SAM" id="Coils"/>
    </source>
</evidence>
<reference evidence="11" key="1">
    <citation type="submission" date="2021-01" db="EMBL/GenBank/DDBJ databases">
        <authorList>
            <consortium name="Genoscope - CEA"/>
            <person name="William W."/>
        </authorList>
    </citation>
    <scope>NUCLEOTIDE SEQUENCE</scope>
</reference>
<evidence type="ECO:0000256" key="4">
    <source>
        <dbReference type="ARBA" id="ARBA00023002"/>
    </source>
</evidence>
<evidence type="ECO:0000256" key="5">
    <source>
        <dbReference type="ARBA" id="ARBA00023004"/>
    </source>
</evidence>
<dbReference type="AlphaFoldDB" id="A0A8S1YKJ7"/>
<keyword evidence="8" id="KW-0175">Coiled coil</keyword>
<keyword evidence="4 7" id="KW-0560">Oxidoreductase</keyword>
<accession>A0A8S1YKJ7</accession>
<dbReference type="InterPro" id="IPR001128">
    <property type="entry name" value="Cyt_P450"/>
</dbReference>
<keyword evidence="2 7" id="KW-0349">Heme</keyword>
<organism evidence="11 12">
    <name type="scientific">Paramecium octaurelia</name>
    <dbReference type="NCBI Taxonomy" id="43137"/>
    <lineage>
        <taxon>Eukaryota</taxon>
        <taxon>Sar</taxon>
        <taxon>Alveolata</taxon>
        <taxon>Ciliophora</taxon>
        <taxon>Intramacronucleata</taxon>
        <taxon>Oligohymenophorea</taxon>
        <taxon>Peniculida</taxon>
        <taxon>Parameciidae</taxon>
        <taxon>Paramecium</taxon>
    </lineage>
</organism>
<feature type="transmembrane region" description="Helical" evidence="9">
    <location>
        <begin position="122"/>
        <end position="143"/>
    </location>
</feature>
<dbReference type="InterPro" id="IPR050196">
    <property type="entry name" value="Cytochrome_P450_Monoox"/>
</dbReference>
<sequence length="630" mass="75428">MIIVNFQLHLFFIWQILNCQRMRQYSINGVKQNGIEISRKFEHQNIVVLLYFLLKSNSYLQKWELAKSVQLNKDRGRQIFKQYQNEYQKCLNLINNYFKKMRNSIQLFLVAQNFYTIFLNKYIQMIIQIILTLFLLMLYLLVVKPLVPMIKLKMQFGDACLMKFHLFGGELWEALKEMKTSKDLFKRHRDLYMKHPYKIFVTNFLWKVRINVADPEYYKLMLHNHQYYSKFNNINHDNVIQNGLICQMGEKWKAQRLLLSESFDYDQLKSRLPMINEVCLEKIDSIQGDNILEFLELITGQVVIRSFFGKSADGVQINNKKIQIEIADLLNELGEARFKSKYIFVKRFFLGTKSWGFFPTKKEKELLQRISEMRLAIEKLIQKRIVEIELKMDENEDDIKQRETDFLDVLIKEYLKQKQQGTQKITIDEIIQQFITLFFAGTDTTAVLSYHCLYFLAQYPEIQEEIREEVLSVCKNESILDDKIKQLHKLSAFINEVLRFKNPAIRLLMRFCNETHRVKDLTIQKGWSVTIDYQFPQQQSKHFPNPEKFDYKRWLEQEPIKENHQFVYLPFSSGPRNCIGQHMAQMEAKIILSQILRKFSIQINHDVESRWTARFLYQLQPGNCVKLQKR</sequence>
<keyword evidence="9" id="KW-0812">Transmembrane</keyword>
<evidence type="ECO:0000256" key="10">
    <source>
        <dbReference type="SAM" id="SignalP"/>
    </source>
</evidence>
<keyword evidence="9" id="KW-0472">Membrane</keyword>
<evidence type="ECO:0000313" key="12">
    <source>
        <dbReference type="Proteomes" id="UP000683925"/>
    </source>
</evidence>
<dbReference type="CDD" id="cd20621">
    <property type="entry name" value="CYP5011A1-like"/>
    <property type="match status" value="1"/>
</dbReference>
<dbReference type="OrthoDB" id="414857at2759"/>
<evidence type="ECO:0000256" key="6">
    <source>
        <dbReference type="ARBA" id="ARBA00023033"/>
    </source>
</evidence>
<dbReference type="GO" id="GO:0005506">
    <property type="term" value="F:iron ion binding"/>
    <property type="evidence" value="ECO:0007669"/>
    <property type="project" value="InterPro"/>
</dbReference>
<dbReference type="GO" id="GO:0016705">
    <property type="term" value="F:oxidoreductase activity, acting on paired donors, with incorporation or reduction of molecular oxygen"/>
    <property type="evidence" value="ECO:0007669"/>
    <property type="project" value="InterPro"/>
</dbReference>
<dbReference type="GO" id="GO:0004497">
    <property type="term" value="F:monooxygenase activity"/>
    <property type="evidence" value="ECO:0007669"/>
    <property type="project" value="UniProtKB-KW"/>
</dbReference>